<comment type="caution">
    <text evidence="2">The sequence shown here is derived from an EMBL/GenBank/DDBJ whole genome shotgun (WGS) entry which is preliminary data.</text>
</comment>
<gene>
    <name evidence="2" type="ORF">Srubr_18140</name>
</gene>
<evidence type="ECO:0000256" key="1">
    <source>
        <dbReference type="SAM" id="MobiDB-lite"/>
    </source>
</evidence>
<dbReference type="RefSeq" id="WP_203854926.1">
    <property type="nucleotide sequence ID" value="NZ_BNEA01000003.1"/>
</dbReference>
<evidence type="ECO:0000313" key="2">
    <source>
        <dbReference type="EMBL" id="GHI51968.1"/>
    </source>
</evidence>
<dbReference type="EMBL" id="BNEA01000003">
    <property type="protein sequence ID" value="GHI51968.1"/>
    <property type="molecule type" value="Genomic_DNA"/>
</dbReference>
<organism evidence="2 3">
    <name type="scientific">Streptomyces rubradiris</name>
    <name type="common">Streptomyces achromogenes subsp. rubradiris</name>
    <dbReference type="NCBI Taxonomy" id="285531"/>
    <lineage>
        <taxon>Bacteria</taxon>
        <taxon>Bacillati</taxon>
        <taxon>Actinomycetota</taxon>
        <taxon>Actinomycetes</taxon>
        <taxon>Kitasatosporales</taxon>
        <taxon>Streptomycetaceae</taxon>
        <taxon>Streptomyces</taxon>
    </lineage>
</organism>
<feature type="region of interest" description="Disordered" evidence="1">
    <location>
        <begin position="63"/>
        <end position="92"/>
    </location>
</feature>
<accession>A0ABQ3R7Z5</accession>
<evidence type="ECO:0000313" key="3">
    <source>
        <dbReference type="Proteomes" id="UP000646738"/>
    </source>
</evidence>
<proteinExistence type="predicted"/>
<protein>
    <submittedName>
        <fullName evidence="2">Uncharacterized protein</fullName>
    </submittedName>
</protein>
<name>A0ABQ3R7Z5_STRRR</name>
<dbReference type="Proteomes" id="UP000646738">
    <property type="component" value="Unassembled WGS sequence"/>
</dbReference>
<sequence>MTGSAVKSPLSKPWTTSANSAAIAGFLADGAFQVDGEEGAVVLEELQADVAVVVDVALADLHEASAGREQAQGRTRVSPEAELRTTSTPRPR</sequence>
<reference evidence="3" key="1">
    <citation type="submission" date="2023-07" db="EMBL/GenBank/DDBJ databases">
        <title>Whole genome shotgun sequence of Streptomyces achromogenes subsp. rubradiris NBRC 14000.</title>
        <authorList>
            <person name="Komaki H."/>
            <person name="Tamura T."/>
        </authorList>
    </citation>
    <scope>NUCLEOTIDE SEQUENCE [LARGE SCALE GENOMIC DNA]</scope>
    <source>
        <strain evidence="3">NBRC 14000</strain>
    </source>
</reference>
<keyword evidence="3" id="KW-1185">Reference proteome</keyword>